<organism evidence="2 3">
    <name type="scientific">Candidatus Wolfebacteria bacterium GW2011_GWC1_37_10</name>
    <dbReference type="NCBI Taxonomy" id="1619010"/>
    <lineage>
        <taxon>Bacteria</taxon>
        <taxon>Candidatus Wolfeibacteriota</taxon>
    </lineage>
</organism>
<dbReference type="AlphaFoldDB" id="A0A0G0J4N4"/>
<accession>A0A0G0J4N4</accession>
<evidence type="ECO:0000313" key="2">
    <source>
        <dbReference type="EMBL" id="KKQ23196.1"/>
    </source>
</evidence>
<gene>
    <name evidence="2" type="ORF">US36_C0003G0030</name>
</gene>
<sequence length="169" mass="18926">MKMKFKIQTSKLKNKKGYLLVEVMIAISLLTLGFFGTLSLISNSISLNSVVSDHFIANYLAMEGIETVKNLIDANFFKSNPWNLGFTNGNFEIDYQSAALKSDSGQPILFDSASGLYGYQSGNPSPFKRTIKVDFININEMKVNSIVSWTGRGNAKFEINLEDHFFNNK</sequence>
<keyword evidence="1" id="KW-0472">Membrane</keyword>
<keyword evidence="1" id="KW-1133">Transmembrane helix</keyword>
<name>A0A0G0J4N4_9BACT</name>
<evidence type="ECO:0000256" key="1">
    <source>
        <dbReference type="SAM" id="Phobius"/>
    </source>
</evidence>
<keyword evidence="1" id="KW-0812">Transmembrane</keyword>
<dbReference type="Proteomes" id="UP000034044">
    <property type="component" value="Unassembled WGS sequence"/>
</dbReference>
<evidence type="ECO:0008006" key="4">
    <source>
        <dbReference type="Google" id="ProtNLM"/>
    </source>
</evidence>
<reference evidence="2 3" key="1">
    <citation type="journal article" date="2015" name="Nature">
        <title>rRNA introns, odd ribosomes, and small enigmatic genomes across a large radiation of phyla.</title>
        <authorList>
            <person name="Brown C.T."/>
            <person name="Hug L.A."/>
            <person name="Thomas B.C."/>
            <person name="Sharon I."/>
            <person name="Castelle C.J."/>
            <person name="Singh A."/>
            <person name="Wilkins M.J."/>
            <person name="Williams K.H."/>
            <person name="Banfield J.F."/>
        </authorList>
    </citation>
    <scope>NUCLEOTIDE SEQUENCE [LARGE SCALE GENOMIC DNA]</scope>
</reference>
<comment type="caution">
    <text evidence="2">The sequence shown here is derived from an EMBL/GenBank/DDBJ whole genome shotgun (WGS) entry which is preliminary data.</text>
</comment>
<proteinExistence type="predicted"/>
<evidence type="ECO:0000313" key="3">
    <source>
        <dbReference type="Proteomes" id="UP000034044"/>
    </source>
</evidence>
<dbReference type="EMBL" id="LBSR01000003">
    <property type="protein sequence ID" value="KKQ23196.1"/>
    <property type="molecule type" value="Genomic_DNA"/>
</dbReference>
<protein>
    <recommendedName>
        <fullName evidence="4">Prepilin-type N-terminal cleavage/methylation domain-containing protein</fullName>
    </recommendedName>
</protein>
<feature type="transmembrane region" description="Helical" evidence="1">
    <location>
        <begin position="20"/>
        <end position="41"/>
    </location>
</feature>